<protein>
    <submittedName>
        <fullName evidence="2">Uncharacterized protein</fullName>
    </submittedName>
</protein>
<evidence type="ECO:0000313" key="3">
    <source>
        <dbReference type="Proteomes" id="UP000282323"/>
    </source>
</evidence>
<sequence>MAVFGHYQNGNTAGRHPRESIRRRVLHTTGTVSGRIVPDLDDRPVDRKRVDELRSNARASRRRLDPRVSGSGV</sequence>
<accession>A0A3N6MLA2</accession>
<evidence type="ECO:0000256" key="1">
    <source>
        <dbReference type="SAM" id="MobiDB-lite"/>
    </source>
</evidence>
<reference evidence="2 3" key="1">
    <citation type="submission" date="2018-10" db="EMBL/GenBank/DDBJ databases">
        <title>Natrarchaeobius chitinivorans gen. nov., sp. nov., and Natrarchaeobius haloalkaliphilus sp. nov., alkaliphilic, chitin-utilizing haloarchaea from hypersaline alkaline lakes.</title>
        <authorList>
            <person name="Sorokin D.Y."/>
            <person name="Elcheninov A.G."/>
            <person name="Kostrikina N.A."/>
            <person name="Bale N.J."/>
            <person name="Sinninghe Damste J.S."/>
            <person name="Khijniak T.V."/>
            <person name="Kublanov I.V."/>
            <person name="Toshchakov S.V."/>
        </authorList>
    </citation>
    <scope>NUCLEOTIDE SEQUENCE [LARGE SCALE GENOMIC DNA]</scope>
    <source>
        <strain evidence="2 3">AArcht4T</strain>
    </source>
</reference>
<comment type="caution">
    <text evidence="2">The sequence shown here is derived from an EMBL/GenBank/DDBJ whole genome shotgun (WGS) entry which is preliminary data.</text>
</comment>
<gene>
    <name evidence="2" type="ORF">EA473_02405</name>
</gene>
<feature type="region of interest" description="Disordered" evidence="1">
    <location>
        <begin position="51"/>
        <end position="73"/>
    </location>
</feature>
<dbReference type="EMBL" id="REGA01000001">
    <property type="protein sequence ID" value="RQG98060.1"/>
    <property type="molecule type" value="Genomic_DNA"/>
</dbReference>
<name>A0A3N6MLA2_NATCH</name>
<feature type="region of interest" description="Disordered" evidence="1">
    <location>
        <begin position="1"/>
        <end position="29"/>
    </location>
</feature>
<proteinExistence type="predicted"/>
<evidence type="ECO:0000313" key="2">
    <source>
        <dbReference type="EMBL" id="RQG98060.1"/>
    </source>
</evidence>
<keyword evidence="3" id="KW-1185">Reference proteome</keyword>
<dbReference type="Proteomes" id="UP000282323">
    <property type="component" value="Unassembled WGS sequence"/>
</dbReference>
<dbReference type="AlphaFoldDB" id="A0A3N6MLA2"/>
<organism evidence="2 3">
    <name type="scientific">Natrarchaeobius chitinivorans</name>
    <dbReference type="NCBI Taxonomy" id="1679083"/>
    <lineage>
        <taxon>Archaea</taxon>
        <taxon>Methanobacteriati</taxon>
        <taxon>Methanobacteriota</taxon>
        <taxon>Stenosarchaea group</taxon>
        <taxon>Halobacteria</taxon>
        <taxon>Halobacteriales</taxon>
        <taxon>Natrialbaceae</taxon>
        <taxon>Natrarchaeobius</taxon>
    </lineage>
</organism>